<dbReference type="CDD" id="cd00075">
    <property type="entry name" value="HATPase"/>
    <property type="match status" value="1"/>
</dbReference>
<dbReference type="InterPro" id="IPR036097">
    <property type="entry name" value="HisK_dim/P_sf"/>
</dbReference>
<dbReference type="InterPro" id="IPR011006">
    <property type="entry name" value="CheY-like_superfamily"/>
</dbReference>
<feature type="domain" description="PAS" evidence="19">
    <location>
        <begin position="573"/>
        <end position="645"/>
    </location>
</feature>
<keyword evidence="6 15" id="KW-0597">Phosphoprotein</keyword>
<dbReference type="Gene3D" id="1.20.120.160">
    <property type="entry name" value="HPT domain"/>
    <property type="match status" value="1"/>
</dbReference>
<evidence type="ECO:0000256" key="11">
    <source>
        <dbReference type="ARBA" id="ARBA00022989"/>
    </source>
</evidence>
<dbReference type="SMART" id="SM00448">
    <property type="entry name" value="REC"/>
    <property type="match status" value="1"/>
</dbReference>
<evidence type="ECO:0000256" key="9">
    <source>
        <dbReference type="ARBA" id="ARBA00022777"/>
    </source>
</evidence>
<evidence type="ECO:0000256" key="5">
    <source>
        <dbReference type="ARBA" id="ARBA00022519"/>
    </source>
</evidence>
<evidence type="ECO:0000259" key="18">
    <source>
        <dbReference type="PROSITE" id="PS50110"/>
    </source>
</evidence>
<reference evidence="21" key="1">
    <citation type="submission" date="2020-09" db="EMBL/GenBank/DDBJ databases">
        <title>First Report of a novel Colistin-Resistant species of Enterobacter cloacae complex Producing MCR-5 isolated from hospital sewage water.</title>
        <authorList>
            <person name="Zhou K."/>
        </authorList>
    </citation>
    <scope>NUCLEOTIDE SEQUENCE [LARGE SCALE GENOMIC DNA]</scope>
    <source>
        <strain evidence="21">HSW1412</strain>
    </source>
</reference>
<keyword evidence="10" id="KW-0547">Nucleotide-binding</keyword>
<dbReference type="PANTHER" id="PTHR43047:SF72">
    <property type="entry name" value="OSMOSENSING HISTIDINE PROTEIN KINASE SLN1"/>
    <property type="match status" value="1"/>
</dbReference>
<dbReference type="SUPFAM" id="SSF52172">
    <property type="entry name" value="CheY-like"/>
    <property type="match status" value="1"/>
</dbReference>
<dbReference type="SUPFAM" id="SSF47384">
    <property type="entry name" value="Homodimeric domain of signal transducing histidine kinase"/>
    <property type="match status" value="1"/>
</dbReference>
<dbReference type="CDD" id="cd00088">
    <property type="entry name" value="HPT"/>
    <property type="match status" value="1"/>
</dbReference>
<dbReference type="InterPro" id="IPR003594">
    <property type="entry name" value="HATPase_dom"/>
</dbReference>
<name>A0A7T0H257_9ENTR</name>
<dbReference type="NCBIfam" id="TIGR00229">
    <property type="entry name" value="sensory_box"/>
    <property type="match status" value="1"/>
</dbReference>
<evidence type="ECO:0000259" key="19">
    <source>
        <dbReference type="PROSITE" id="PS50112"/>
    </source>
</evidence>
<dbReference type="PROSITE" id="PS50109">
    <property type="entry name" value="HIS_KIN"/>
    <property type="match status" value="1"/>
</dbReference>
<dbReference type="PROSITE" id="PS50110">
    <property type="entry name" value="RESPONSE_REGULATORY"/>
    <property type="match status" value="1"/>
</dbReference>
<dbReference type="Gene3D" id="3.40.50.2300">
    <property type="match status" value="1"/>
</dbReference>
<comment type="catalytic activity">
    <reaction evidence="1">
        <text>ATP + protein L-histidine = ADP + protein N-phospho-L-histidine.</text>
        <dbReference type="EC" id="2.7.13.3"/>
    </reaction>
</comment>
<dbReference type="InterPro" id="IPR036641">
    <property type="entry name" value="HPT_dom_sf"/>
</dbReference>
<keyword evidence="16" id="KW-0732">Signal</keyword>
<evidence type="ECO:0000256" key="6">
    <source>
        <dbReference type="ARBA" id="ARBA00022553"/>
    </source>
</evidence>
<dbReference type="AlphaFoldDB" id="A0A7T0H257"/>
<dbReference type="SUPFAM" id="SSF55874">
    <property type="entry name" value="ATPase domain of HSP90 chaperone/DNA topoisomerase II/histidine kinase"/>
    <property type="match status" value="1"/>
</dbReference>
<feature type="signal peptide" evidence="16">
    <location>
        <begin position="1"/>
        <end position="23"/>
    </location>
</feature>
<dbReference type="Gene3D" id="1.10.287.130">
    <property type="match status" value="1"/>
</dbReference>
<dbReference type="InterPro" id="IPR003661">
    <property type="entry name" value="HisK_dim/P_dom"/>
</dbReference>
<keyword evidence="5" id="KW-0997">Cell inner membrane</keyword>
<keyword evidence="13" id="KW-0472">Membrane</keyword>
<evidence type="ECO:0000256" key="16">
    <source>
        <dbReference type="SAM" id="SignalP"/>
    </source>
</evidence>
<dbReference type="PROSITE" id="PS50112">
    <property type="entry name" value="PAS"/>
    <property type="match status" value="1"/>
</dbReference>
<evidence type="ECO:0000256" key="14">
    <source>
        <dbReference type="PROSITE-ProRule" id="PRU00110"/>
    </source>
</evidence>
<dbReference type="SUPFAM" id="SSF55785">
    <property type="entry name" value="PYP-like sensor domain (PAS domain)"/>
    <property type="match status" value="1"/>
</dbReference>
<evidence type="ECO:0000256" key="4">
    <source>
        <dbReference type="ARBA" id="ARBA00022475"/>
    </source>
</evidence>
<dbReference type="InterPro" id="IPR013656">
    <property type="entry name" value="PAS_4"/>
</dbReference>
<dbReference type="SMART" id="SM00073">
    <property type="entry name" value="HPT"/>
    <property type="match status" value="1"/>
</dbReference>
<dbReference type="SMART" id="SM00387">
    <property type="entry name" value="HATPase_c"/>
    <property type="match status" value="1"/>
</dbReference>
<keyword evidence="12" id="KW-0902">Two-component regulatory system</keyword>
<dbReference type="GO" id="GO:0005886">
    <property type="term" value="C:plasma membrane"/>
    <property type="evidence" value="ECO:0007669"/>
    <property type="project" value="UniProtKB-SubCell"/>
</dbReference>
<protein>
    <recommendedName>
        <fullName evidence="3">histidine kinase</fullName>
        <ecNumber evidence="3">2.7.13.3</ecNumber>
    </recommendedName>
</protein>
<dbReference type="InterPro" id="IPR008207">
    <property type="entry name" value="Sig_transdc_His_kin_Hpt_dom"/>
</dbReference>
<sequence>MRFLSARLISFLFTLCCMWQLHAQPLELQRRAQVNAPHVQFSEAAQRWLDNHSTLNVGVWGQEQPPLSEGMGHGVFGGIAADYLALLEDSLKVKIKLHYYEHSSEALLALQRQEIQMVAIWNPALWPSPDLQASPPWLLDKAVLMTQKTPGETPVDLRNKVIGVVSGSQASAALQRQYPESTLRFQSWYTTAISALAFKQIDALWINRASAEYLTQYHQVRDLSWTFSPTIPNLNMSFGIDRQLPLLAESIDTVFKHVSLASRLRIATSWGLNRSFVITTNPLGLDPREESWLREHGQIQVIIDRRQRPVSFVSEGEPQGLVVDLLNQFNDQYGIRFSILSVENDTEFLAMKRAHPDALFVEQVVDTPQQTKSGAAKTPPLLTTPAVVVMDQGIKRPSDFSQLKGEKIAIQANDPLLPWLETWYPTIKLVKVPHMDDALERLKRGEVRGVIAPQFIASYLVTLHHPTRFHLAVTLPVTPVDLVLSAQTESSQPINIMNKALADMQPRALMQMAGDWRQAALENSEIWNKSTLVNSLLWSILLLLVVVGCWLWIQYLRRALRRGTVWQQKLAEQLKFTQSLIDASPVALYVRDRQGNLLRYNQAWSDTIGLSGQDLIGLPITAIDTIEPSELAVIESRYRQALQDGQPQNWSARFQIDEQPRYLQGWVVPWHDGQGEIGGLIGGWLDITEKELLIAQLSETKSNLEQAIASKNAFMLSMGHEVRTPLNVITGLLELELQALDERQERNENLNLIWESSLSLLSLIGDMFDVFRADNPQLLGLTRSTNLPQLIHSTVALYRQQAEAKGISLNVLIELSAQRYDTDPLLIIRILSSLLRNAIKHADGDAIDVEVYEGSSDPRVESVRLVIEVCDRGRGISEQTQAQIIERTNNVTLKSEWTDTGFSLPACLHMARAAGAEVRIESEPHEGCVVSFLFDATPSAKITLHHPTPDSLASLHILVVDDYPPARQTLQQRLEAWGHRVSLATQGEEALAMWKEQPEGYSAIITDCTMPVMDGYELTRQIRQHEQREGYRAIPIFGLTAMSGTEAAACCIDAGMNEYLEKPLMPQKLQEILERYFASPRKAEVVADDKTRQLQLEMIKVNNQDADQLKLRLEQRDRDKVGRMAHRINGGARMMHFMSLKETCEALEVACNNAQGWDSIEPLVERVLEEMEQFNEWLAHQE</sequence>
<evidence type="ECO:0000256" key="13">
    <source>
        <dbReference type="ARBA" id="ARBA00023136"/>
    </source>
</evidence>
<dbReference type="SUPFAM" id="SSF53850">
    <property type="entry name" value="Periplasmic binding protein-like II"/>
    <property type="match status" value="2"/>
</dbReference>
<dbReference type="GO" id="GO:0009927">
    <property type="term" value="F:histidine phosphotransfer kinase activity"/>
    <property type="evidence" value="ECO:0007669"/>
    <property type="project" value="TreeGrafter"/>
</dbReference>
<dbReference type="Gene3D" id="3.30.565.10">
    <property type="entry name" value="Histidine kinase-like ATPase, C-terminal domain"/>
    <property type="match status" value="1"/>
</dbReference>
<dbReference type="EC" id="2.7.13.3" evidence="3"/>
<dbReference type="CDD" id="cd17546">
    <property type="entry name" value="REC_hyHK_CKI1_RcsC-like"/>
    <property type="match status" value="1"/>
</dbReference>
<dbReference type="PROSITE" id="PS50894">
    <property type="entry name" value="HPT"/>
    <property type="match status" value="1"/>
</dbReference>
<organism evidence="21">
    <name type="scientific">Enterobacter mori</name>
    <dbReference type="NCBI Taxonomy" id="539813"/>
    <lineage>
        <taxon>Bacteria</taxon>
        <taxon>Pseudomonadati</taxon>
        <taxon>Pseudomonadota</taxon>
        <taxon>Gammaproteobacteria</taxon>
        <taxon>Enterobacterales</taxon>
        <taxon>Enterobacteriaceae</taxon>
        <taxon>Enterobacter</taxon>
    </lineage>
</organism>
<feature type="modified residue" description="Phosphohistidine" evidence="14">
    <location>
        <position position="1126"/>
    </location>
</feature>
<feature type="chain" id="PRO_5032807569" description="histidine kinase" evidence="16">
    <location>
        <begin position="24"/>
        <end position="1182"/>
    </location>
</feature>
<evidence type="ECO:0000256" key="12">
    <source>
        <dbReference type="ARBA" id="ARBA00023012"/>
    </source>
</evidence>
<feature type="domain" description="Histidine kinase" evidence="17">
    <location>
        <begin position="717"/>
        <end position="938"/>
    </location>
</feature>
<keyword evidence="7" id="KW-0808">Transferase</keyword>
<dbReference type="InterPro" id="IPR000014">
    <property type="entry name" value="PAS"/>
</dbReference>
<gene>
    <name evidence="21" type="ORF">IDM36_10985</name>
</gene>
<feature type="modified residue" description="4-aspartylphosphate" evidence="15">
    <location>
        <position position="1007"/>
    </location>
</feature>
<dbReference type="SMART" id="SM00062">
    <property type="entry name" value="PBPb"/>
    <property type="match status" value="2"/>
</dbReference>
<evidence type="ECO:0000256" key="15">
    <source>
        <dbReference type="PROSITE-ProRule" id="PRU00169"/>
    </source>
</evidence>
<dbReference type="SMART" id="SM00388">
    <property type="entry name" value="HisKA"/>
    <property type="match status" value="1"/>
</dbReference>
<keyword evidence="11" id="KW-1133">Transmembrane helix</keyword>
<feature type="domain" description="Response regulatory" evidence="18">
    <location>
        <begin position="956"/>
        <end position="1077"/>
    </location>
</feature>
<comment type="subcellular location">
    <subcellularLocation>
        <location evidence="2">Cell inner membrane</location>
        <topology evidence="2">Multi-pass membrane protein</topology>
    </subcellularLocation>
</comment>
<dbReference type="CDD" id="cd00082">
    <property type="entry name" value="HisKA"/>
    <property type="match status" value="1"/>
</dbReference>
<dbReference type="InterPro" id="IPR035965">
    <property type="entry name" value="PAS-like_dom_sf"/>
</dbReference>
<dbReference type="PANTHER" id="PTHR43047">
    <property type="entry name" value="TWO-COMPONENT HISTIDINE PROTEIN KINASE"/>
    <property type="match status" value="1"/>
</dbReference>
<evidence type="ECO:0000259" key="17">
    <source>
        <dbReference type="PROSITE" id="PS50109"/>
    </source>
</evidence>
<dbReference type="Pfam" id="PF02518">
    <property type="entry name" value="HATPase_c"/>
    <property type="match status" value="1"/>
</dbReference>
<dbReference type="Pfam" id="PF08448">
    <property type="entry name" value="PAS_4"/>
    <property type="match status" value="1"/>
</dbReference>
<dbReference type="Gene3D" id="3.40.190.10">
    <property type="entry name" value="Periplasmic binding protein-like II"/>
    <property type="match status" value="4"/>
</dbReference>
<dbReference type="InterPro" id="IPR005467">
    <property type="entry name" value="His_kinase_dom"/>
</dbReference>
<evidence type="ECO:0000313" key="21">
    <source>
        <dbReference type="EMBL" id="QPK02588.1"/>
    </source>
</evidence>
<dbReference type="SUPFAM" id="SSF47226">
    <property type="entry name" value="Histidine-containing phosphotransfer domain, HPT domain"/>
    <property type="match status" value="1"/>
</dbReference>
<evidence type="ECO:0000256" key="3">
    <source>
        <dbReference type="ARBA" id="ARBA00012438"/>
    </source>
</evidence>
<dbReference type="Gene3D" id="3.30.450.20">
    <property type="entry name" value="PAS domain"/>
    <property type="match status" value="1"/>
</dbReference>
<dbReference type="GO" id="GO:0000155">
    <property type="term" value="F:phosphorelay sensor kinase activity"/>
    <property type="evidence" value="ECO:0007669"/>
    <property type="project" value="InterPro"/>
</dbReference>
<dbReference type="InterPro" id="IPR001638">
    <property type="entry name" value="Solute-binding_3/MltF_N"/>
</dbReference>
<evidence type="ECO:0000256" key="10">
    <source>
        <dbReference type="ARBA" id="ARBA00022840"/>
    </source>
</evidence>
<dbReference type="Pfam" id="PF00497">
    <property type="entry name" value="SBP_bac_3"/>
    <property type="match status" value="1"/>
</dbReference>
<dbReference type="EMBL" id="CP061801">
    <property type="protein sequence ID" value="QPK02588.1"/>
    <property type="molecule type" value="Genomic_DNA"/>
</dbReference>
<dbReference type="Pfam" id="PF00072">
    <property type="entry name" value="Response_reg"/>
    <property type="match status" value="1"/>
</dbReference>
<evidence type="ECO:0000259" key="20">
    <source>
        <dbReference type="PROSITE" id="PS50894"/>
    </source>
</evidence>
<dbReference type="SMART" id="SM00091">
    <property type="entry name" value="PAS"/>
    <property type="match status" value="1"/>
</dbReference>
<evidence type="ECO:0000256" key="2">
    <source>
        <dbReference type="ARBA" id="ARBA00004429"/>
    </source>
</evidence>
<proteinExistence type="predicted"/>
<dbReference type="CDD" id="cd00130">
    <property type="entry name" value="PAS"/>
    <property type="match status" value="1"/>
</dbReference>
<keyword evidence="4" id="KW-1003">Cell membrane</keyword>
<keyword evidence="8" id="KW-0812">Transmembrane</keyword>
<evidence type="ECO:0000256" key="7">
    <source>
        <dbReference type="ARBA" id="ARBA00022679"/>
    </source>
</evidence>
<keyword evidence="9" id="KW-0418">Kinase</keyword>
<keyword evidence="10" id="KW-0067">ATP-binding</keyword>
<evidence type="ECO:0000256" key="1">
    <source>
        <dbReference type="ARBA" id="ARBA00000085"/>
    </source>
</evidence>
<dbReference type="Pfam" id="PF01627">
    <property type="entry name" value="Hpt"/>
    <property type="match status" value="1"/>
</dbReference>
<dbReference type="InterPro" id="IPR001789">
    <property type="entry name" value="Sig_transdc_resp-reg_receiver"/>
</dbReference>
<dbReference type="InterPro" id="IPR036890">
    <property type="entry name" value="HATPase_C_sf"/>
</dbReference>
<accession>A0A7T0H257</accession>
<dbReference type="Pfam" id="PF00512">
    <property type="entry name" value="HisKA"/>
    <property type="match status" value="1"/>
</dbReference>
<evidence type="ECO:0000256" key="8">
    <source>
        <dbReference type="ARBA" id="ARBA00022692"/>
    </source>
</evidence>
<feature type="domain" description="HPt" evidence="20">
    <location>
        <begin position="1087"/>
        <end position="1181"/>
    </location>
</feature>